<protein>
    <submittedName>
        <fullName evidence="2">19262_t:CDS:1</fullName>
    </submittedName>
</protein>
<name>A0A9N9AFI7_9GLOM</name>
<dbReference type="AlphaFoldDB" id="A0A9N9AFI7"/>
<accession>A0A9N9AFI7</accession>
<sequence>GMDADEADEKDNDGKAVEVDVENNEQQKSDMDYSNGISTDKDESEFMWSSKSAENERPVLRIKLHKANKIGDVDGIDSAVGKKKHEA</sequence>
<feature type="compositionally biased region" description="Acidic residues" evidence="1">
    <location>
        <begin position="1"/>
        <end position="11"/>
    </location>
</feature>
<evidence type="ECO:0000313" key="3">
    <source>
        <dbReference type="Proteomes" id="UP000789405"/>
    </source>
</evidence>
<gene>
    <name evidence="2" type="ORF">DERYTH_LOCUS4143</name>
</gene>
<feature type="region of interest" description="Disordered" evidence="1">
    <location>
        <begin position="1"/>
        <end position="54"/>
    </location>
</feature>
<dbReference type="Proteomes" id="UP000789405">
    <property type="component" value="Unassembled WGS sequence"/>
</dbReference>
<evidence type="ECO:0000313" key="2">
    <source>
        <dbReference type="EMBL" id="CAG8526746.1"/>
    </source>
</evidence>
<organism evidence="2 3">
    <name type="scientific">Dentiscutata erythropus</name>
    <dbReference type="NCBI Taxonomy" id="1348616"/>
    <lineage>
        <taxon>Eukaryota</taxon>
        <taxon>Fungi</taxon>
        <taxon>Fungi incertae sedis</taxon>
        <taxon>Mucoromycota</taxon>
        <taxon>Glomeromycotina</taxon>
        <taxon>Glomeromycetes</taxon>
        <taxon>Diversisporales</taxon>
        <taxon>Gigasporaceae</taxon>
        <taxon>Dentiscutata</taxon>
    </lineage>
</organism>
<evidence type="ECO:0000256" key="1">
    <source>
        <dbReference type="SAM" id="MobiDB-lite"/>
    </source>
</evidence>
<dbReference type="EMBL" id="CAJVPY010001555">
    <property type="protein sequence ID" value="CAG8526746.1"/>
    <property type="molecule type" value="Genomic_DNA"/>
</dbReference>
<proteinExistence type="predicted"/>
<keyword evidence="3" id="KW-1185">Reference proteome</keyword>
<feature type="non-terminal residue" evidence="2">
    <location>
        <position position="1"/>
    </location>
</feature>
<comment type="caution">
    <text evidence="2">The sequence shown here is derived from an EMBL/GenBank/DDBJ whole genome shotgun (WGS) entry which is preliminary data.</text>
</comment>
<reference evidence="2" key="1">
    <citation type="submission" date="2021-06" db="EMBL/GenBank/DDBJ databases">
        <authorList>
            <person name="Kallberg Y."/>
            <person name="Tangrot J."/>
            <person name="Rosling A."/>
        </authorList>
    </citation>
    <scope>NUCLEOTIDE SEQUENCE</scope>
    <source>
        <strain evidence="2">MA453B</strain>
    </source>
</reference>